<dbReference type="PANTHER" id="PTHR33198">
    <property type="entry name" value="ANK_REP_REGION DOMAIN-CONTAINING PROTEIN-RELATED"/>
    <property type="match status" value="1"/>
</dbReference>
<keyword evidence="4" id="KW-1185">Reference proteome</keyword>
<dbReference type="EMBL" id="JANPWB010000003">
    <property type="protein sequence ID" value="KAJ1198349.1"/>
    <property type="molecule type" value="Genomic_DNA"/>
</dbReference>
<dbReference type="InterPro" id="IPR036875">
    <property type="entry name" value="Znf_CCHC_sf"/>
</dbReference>
<keyword evidence="1" id="KW-0862">Zinc</keyword>
<reference evidence="3" key="1">
    <citation type="journal article" date="2022" name="bioRxiv">
        <title>Sequencing and chromosome-scale assembly of the giantPleurodeles waltlgenome.</title>
        <authorList>
            <person name="Brown T."/>
            <person name="Elewa A."/>
            <person name="Iarovenko S."/>
            <person name="Subramanian E."/>
            <person name="Araus A.J."/>
            <person name="Petzold A."/>
            <person name="Susuki M."/>
            <person name="Suzuki K.-i.T."/>
            <person name="Hayashi T."/>
            <person name="Toyoda A."/>
            <person name="Oliveira C."/>
            <person name="Osipova E."/>
            <person name="Leigh N.D."/>
            <person name="Simon A."/>
            <person name="Yun M.H."/>
        </authorList>
    </citation>
    <scope>NUCLEOTIDE SEQUENCE</scope>
    <source>
        <strain evidence="3">20211129_DDA</strain>
        <tissue evidence="3">Liver</tissue>
    </source>
</reference>
<organism evidence="3 4">
    <name type="scientific">Pleurodeles waltl</name>
    <name type="common">Iberian ribbed newt</name>
    <dbReference type="NCBI Taxonomy" id="8319"/>
    <lineage>
        <taxon>Eukaryota</taxon>
        <taxon>Metazoa</taxon>
        <taxon>Chordata</taxon>
        <taxon>Craniata</taxon>
        <taxon>Vertebrata</taxon>
        <taxon>Euteleostomi</taxon>
        <taxon>Amphibia</taxon>
        <taxon>Batrachia</taxon>
        <taxon>Caudata</taxon>
        <taxon>Salamandroidea</taxon>
        <taxon>Salamandridae</taxon>
        <taxon>Pleurodelinae</taxon>
        <taxon>Pleurodeles</taxon>
    </lineage>
</organism>
<dbReference type="SMART" id="SM00343">
    <property type="entry name" value="ZnF_C2HC"/>
    <property type="match status" value="2"/>
</dbReference>
<evidence type="ECO:0000259" key="2">
    <source>
        <dbReference type="PROSITE" id="PS50158"/>
    </source>
</evidence>
<evidence type="ECO:0000256" key="1">
    <source>
        <dbReference type="PROSITE-ProRule" id="PRU00047"/>
    </source>
</evidence>
<feature type="domain" description="CCHC-type" evidence="2">
    <location>
        <begin position="262"/>
        <end position="276"/>
    </location>
</feature>
<accession>A0AAV7V9V8</accession>
<dbReference type="GO" id="GO:0003676">
    <property type="term" value="F:nucleic acid binding"/>
    <property type="evidence" value="ECO:0007669"/>
    <property type="project" value="InterPro"/>
</dbReference>
<dbReference type="InterPro" id="IPR001878">
    <property type="entry name" value="Znf_CCHC"/>
</dbReference>
<evidence type="ECO:0000313" key="3">
    <source>
        <dbReference type="EMBL" id="KAJ1198349.1"/>
    </source>
</evidence>
<name>A0AAV7V9V8_PLEWA</name>
<dbReference type="PROSITE" id="PS50158">
    <property type="entry name" value="ZF_CCHC"/>
    <property type="match status" value="1"/>
</dbReference>
<dbReference type="GO" id="GO:0008270">
    <property type="term" value="F:zinc ion binding"/>
    <property type="evidence" value="ECO:0007669"/>
    <property type="project" value="UniProtKB-KW"/>
</dbReference>
<evidence type="ECO:0000313" key="4">
    <source>
        <dbReference type="Proteomes" id="UP001066276"/>
    </source>
</evidence>
<keyword evidence="1" id="KW-0863">Zinc-finger</keyword>
<gene>
    <name evidence="3" type="ORF">NDU88_002190</name>
</gene>
<dbReference type="Pfam" id="PF00098">
    <property type="entry name" value="zf-CCHC"/>
    <property type="match status" value="1"/>
</dbReference>
<comment type="caution">
    <text evidence="3">The sequence shown here is derived from an EMBL/GenBank/DDBJ whole genome shotgun (WGS) entry which is preliminary data.</text>
</comment>
<dbReference type="SUPFAM" id="SSF50630">
    <property type="entry name" value="Acid proteases"/>
    <property type="match status" value="1"/>
</dbReference>
<dbReference type="Gene3D" id="4.10.60.10">
    <property type="entry name" value="Zinc finger, CCHC-type"/>
    <property type="match status" value="1"/>
</dbReference>
<dbReference type="SUPFAM" id="SSF57756">
    <property type="entry name" value="Retrovirus zinc finger-like domains"/>
    <property type="match status" value="1"/>
</dbReference>
<dbReference type="InterPro" id="IPR021109">
    <property type="entry name" value="Peptidase_aspartic_dom_sf"/>
</dbReference>
<dbReference type="AlphaFoldDB" id="A0AAV7V9V8"/>
<proteinExistence type="predicted"/>
<keyword evidence="1" id="KW-0479">Metal-binding</keyword>
<sequence length="427" mass="48672">MSDQGISAPPPFLATPGDPPIPWKHWKKIFNTYMLAIGSDRYAPPRRQAILLHHLGIEGRRIYETLPEVSLGMGDGQPTNIFDMSMQMIDEQFIPKTNLVLQRHKFFSRVQQEDEDIASYVASLRGLALSCEFHKLLDSLIRDQIVRCAHDRRIREKLLVKDPNLEEAIRIAKGMEHAAVWLREMEKVPNEGEPGIITEVRKKHDPHIKVEWGKTTKNFEATKVDAEEKRKAQEWRVIKCYRCDAPGHIASSKTCAARNAICRSCGKRGHFAKVCKLRSNVGNKIIQEVQDVCEAMEDIILTINEEVCLDDHNEMSVKMIKKESTGVLEKPHAKILLDNVWVKLLVDSGSLFTLISREVYDSKWMDSAHKNLLVPDIKAVGYAGKRIEIVGMRWMSISFKGRIISGKVYVTDYGTNLKRMTRTGFVP</sequence>
<dbReference type="Proteomes" id="UP001066276">
    <property type="component" value="Chromosome 2_1"/>
</dbReference>
<dbReference type="PANTHER" id="PTHR33198:SF19">
    <property type="entry name" value="CCHC-TYPE DOMAIN-CONTAINING PROTEIN"/>
    <property type="match status" value="1"/>
</dbReference>
<protein>
    <recommendedName>
        <fullName evidence="2">CCHC-type domain-containing protein</fullName>
    </recommendedName>
</protein>